<name>A0A2R6X351_MARPO</name>
<gene>
    <name evidence="1" type="ORF">MARPO_0039s0042</name>
</gene>
<evidence type="ECO:0000313" key="1">
    <source>
        <dbReference type="EMBL" id="PTQ40535.1"/>
    </source>
</evidence>
<dbReference type="Proteomes" id="UP000244005">
    <property type="component" value="Unassembled WGS sequence"/>
</dbReference>
<dbReference type="AlphaFoldDB" id="A0A2R6X351"/>
<reference evidence="2" key="1">
    <citation type="journal article" date="2017" name="Cell">
        <title>Insights into land plant evolution garnered from the Marchantia polymorpha genome.</title>
        <authorList>
            <person name="Bowman J.L."/>
            <person name="Kohchi T."/>
            <person name="Yamato K.T."/>
            <person name="Jenkins J."/>
            <person name="Shu S."/>
            <person name="Ishizaki K."/>
            <person name="Yamaoka S."/>
            <person name="Nishihama R."/>
            <person name="Nakamura Y."/>
            <person name="Berger F."/>
            <person name="Adam C."/>
            <person name="Aki S.S."/>
            <person name="Althoff F."/>
            <person name="Araki T."/>
            <person name="Arteaga-Vazquez M.A."/>
            <person name="Balasubrmanian S."/>
            <person name="Barry K."/>
            <person name="Bauer D."/>
            <person name="Boehm C.R."/>
            <person name="Briginshaw L."/>
            <person name="Caballero-Perez J."/>
            <person name="Catarino B."/>
            <person name="Chen F."/>
            <person name="Chiyoda S."/>
            <person name="Chovatia M."/>
            <person name="Davies K.M."/>
            <person name="Delmans M."/>
            <person name="Demura T."/>
            <person name="Dierschke T."/>
            <person name="Dolan L."/>
            <person name="Dorantes-Acosta A.E."/>
            <person name="Eklund D.M."/>
            <person name="Florent S.N."/>
            <person name="Flores-Sandoval E."/>
            <person name="Fujiyama A."/>
            <person name="Fukuzawa H."/>
            <person name="Galik B."/>
            <person name="Grimanelli D."/>
            <person name="Grimwood J."/>
            <person name="Grossniklaus U."/>
            <person name="Hamada T."/>
            <person name="Haseloff J."/>
            <person name="Hetherington A.J."/>
            <person name="Higo A."/>
            <person name="Hirakawa Y."/>
            <person name="Hundley H.N."/>
            <person name="Ikeda Y."/>
            <person name="Inoue K."/>
            <person name="Inoue S.I."/>
            <person name="Ishida S."/>
            <person name="Jia Q."/>
            <person name="Kakita M."/>
            <person name="Kanazawa T."/>
            <person name="Kawai Y."/>
            <person name="Kawashima T."/>
            <person name="Kennedy M."/>
            <person name="Kinose K."/>
            <person name="Kinoshita T."/>
            <person name="Kohara Y."/>
            <person name="Koide E."/>
            <person name="Komatsu K."/>
            <person name="Kopischke S."/>
            <person name="Kubo M."/>
            <person name="Kyozuka J."/>
            <person name="Lagercrantz U."/>
            <person name="Lin S.S."/>
            <person name="Lindquist E."/>
            <person name="Lipzen A.M."/>
            <person name="Lu C.W."/>
            <person name="De Luna E."/>
            <person name="Martienssen R.A."/>
            <person name="Minamino N."/>
            <person name="Mizutani M."/>
            <person name="Mizutani M."/>
            <person name="Mochizuki N."/>
            <person name="Monte I."/>
            <person name="Mosher R."/>
            <person name="Nagasaki H."/>
            <person name="Nakagami H."/>
            <person name="Naramoto S."/>
            <person name="Nishitani K."/>
            <person name="Ohtani M."/>
            <person name="Okamoto T."/>
            <person name="Okumura M."/>
            <person name="Phillips J."/>
            <person name="Pollak B."/>
            <person name="Reinders A."/>
            <person name="Rovekamp M."/>
            <person name="Sano R."/>
            <person name="Sawa S."/>
            <person name="Schmid M.W."/>
            <person name="Shirakawa M."/>
            <person name="Solano R."/>
            <person name="Spunde A."/>
            <person name="Suetsugu N."/>
            <person name="Sugano S."/>
            <person name="Sugiyama A."/>
            <person name="Sun R."/>
            <person name="Suzuki Y."/>
            <person name="Takenaka M."/>
            <person name="Takezawa D."/>
            <person name="Tomogane H."/>
            <person name="Tsuzuki M."/>
            <person name="Ueda T."/>
            <person name="Umeda M."/>
            <person name="Ward J.M."/>
            <person name="Watanabe Y."/>
            <person name="Yazaki K."/>
            <person name="Yokoyama R."/>
            <person name="Yoshitake Y."/>
            <person name="Yotsui I."/>
            <person name="Zachgo S."/>
            <person name="Schmutz J."/>
        </authorList>
    </citation>
    <scope>NUCLEOTIDE SEQUENCE [LARGE SCALE GENOMIC DNA]</scope>
    <source>
        <strain evidence="2">Tak-1</strain>
    </source>
</reference>
<proteinExistence type="predicted"/>
<protein>
    <submittedName>
        <fullName evidence="1">Uncharacterized protein</fullName>
    </submittedName>
</protein>
<dbReference type="Gramene" id="Mp3g17520.1">
    <property type="protein sequence ID" value="Mp3g17520.1.cds1"/>
    <property type="gene ID" value="Mp3g17520"/>
</dbReference>
<evidence type="ECO:0000313" key="2">
    <source>
        <dbReference type="Proteomes" id="UP000244005"/>
    </source>
</evidence>
<sequence length="78" mass="8344">MPKTFSPCSSLRKNADRLLASCCLSSSEMTISSLELDWPVSNLCFSGGATTSINSPLVESKENWNAIAMLFLLPAATS</sequence>
<dbReference type="EMBL" id="KZ772711">
    <property type="protein sequence ID" value="PTQ40535.1"/>
    <property type="molecule type" value="Genomic_DNA"/>
</dbReference>
<accession>A0A2R6X351</accession>
<organism evidence="1 2">
    <name type="scientific">Marchantia polymorpha</name>
    <name type="common">Common liverwort</name>
    <name type="synonym">Marchantia aquatica</name>
    <dbReference type="NCBI Taxonomy" id="3197"/>
    <lineage>
        <taxon>Eukaryota</taxon>
        <taxon>Viridiplantae</taxon>
        <taxon>Streptophyta</taxon>
        <taxon>Embryophyta</taxon>
        <taxon>Marchantiophyta</taxon>
        <taxon>Marchantiopsida</taxon>
        <taxon>Marchantiidae</taxon>
        <taxon>Marchantiales</taxon>
        <taxon>Marchantiaceae</taxon>
        <taxon>Marchantia</taxon>
    </lineage>
</organism>
<keyword evidence="2" id="KW-1185">Reference proteome</keyword>